<feature type="region of interest" description="Disordered" evidence="1">
    <location>
        <begin position="1"/>
        <end position="30"/>
    </location>
</feature>
<evidence type="ECO:0000256" key="1">
    <source>
        <dbReference type="SAM" id="MobiDB-lite"/>
    </source>
</evidence>
<feature type="transmembrane region" description="Helical" evidence="2">
    <location>
        <begin position="43"/>
        <end position="64"/>
    </location>
</feature>
<keyword evidence="2" id="KW-0812">Transmembrane</keyword>
<name>A0A3L7IV63_9MICO</name>
<evidence type="ECO:0000313" key="4">
    <source>
        <dbReference type="Proteomes" id="UP000282460"/>
    </source>
</evidence>
<evidence type="ECO:0000256" key="2">
    <source>
        <dbReference type="SAM" id="Phobius"/>
    </source>
</evidence>
<dbReference type="OrthoDB" id="5084315at2"/>
<accession>A0A3L7IV63</accession>
<comment type="caution">
    <text evidence="3">The sequence shown here is derived from an EMBL/GenBank/DDBJ whole genome shotgun (WGS) entry which is preliminary data.</text>
</comment>
<feature type="compositionally biased region" description="Low complexity" evidence="1">
    <location>
        <begin position="13"/>
        <end position="26"/>
    </location>
</feature>
<dbReference type="Proteomes" id="UP000282460">
    <property type="component" value="Unassembled WGS sequence"/>
</dbReference>
<proteinExistence type="predicted"/>
<keyword evidence="4" id="KW-1185">Reference proteome</keyword>
<dbReference type="AlphaFoldDB" id="A0A3L7IV63"/>
<organism evidence="3 4">
    <name type="scientific">Mycetocola zhadangensis</name>
    <dbReference type="NCBI Taxonomy" id="1164595"/>
    <lineage>
        <taxon>Bacteria</taxon>
        <taxon>Bacillati</taxon>
        <taxon>Actinomycetota</taxon>
        <taxon>Actinomycetes</taxon>
        <taxon>Micrococcales</taxon>
        <taxon>Microbacteriaceae</taxon>
        <taxon>Mycetocola</taxon>
    </lineage>
</organism>
<protein>
    <submittedName>
        <fullName evidence="3">Uncharacterized protein</fullName>
    </submittedName>
</protein>
<gene>
    <name evidence="3" type="ORF">D9V28_13950</name>
</gene>
<sequence>MSGSPSPSGADRPAAGTGPAVPPGGTSRSPWQRLTATRARRSFFLAGTLAIFLVLVNSVAWLVAPHPDATLRLITDSPDTVVLSLLGFLGADVDRSSVRGYEQYRGFEPWFSVEKQGQHCLMVVERSTRMVDGANCVPPGVDLFADIGAWPVLGNDYLEGLPDGSIIRFHYRGNSVDVFVYPASESG</sequence>
<evidence type="ECO:0000313" key="3">
    <source>
        <dbReference type="EMBL" id="RLQ81451.1"/>
    </source>
</evidence>
<dbReference type="EMBL" id="RCWJ01000004">
    <property type="protein sequence ID" value="RLQ81451.1"/>
    <property type="molecule type" value="Genomic_DNA"/>
</dbReference>
<dbReference type="RefSeq" id="WP_121660361.1">
    <property type="nucleotide sequence ID" value="NZ_BMEK01000003.1"/>
</dbReference>
<reference evidence="3 4" key="1">
    <citation type="submission" date="2018-10" db="EMBL/GenBank/DDBJ databases">
        <authorList>
            <person name="Li J."/>
        </authorList>
    </citation>
    <scope>NUCLEOTIDE SEQUENCE [LARGE SCALE GENOMIC DNA]</scope>
    <source>
        <strain evidence="3 4">ZD1-4</strain>
    </source>
</reference>
<keyword evidence="2" id="KW-1133">Transmembrane helix</keyword>
<keyword evidence="2" id="KW-0472">Membrane</keyword>